<dbReference type="EMBL" id="MU006232">
    <property type="protein sequence ID" value="KAF2823469.1"/>
    <property type="molecule type" value="Genomic_DNA"/>
</dbReference>
<evidence type="ECO:0000256" key="1">
    <source>
        <dbReference type="SAM" id="MobiDB-lite"/>
    </source>
</evidence>
<feature type="compositionally biased region" description="Polar residues" evidence="1">
    <location>
        <begin position="481"/>
        <end position="496"/>
    </location>
</feature>
<accession>A0A6A6ZS82</accession>
<keyword evidence="3" id="KW-1185">Reference proteome</keyword>
<evidence type="ECO:0000313" key="3">
    <source>
        <dbReference type="Proteomes" id="UP000799424"/>
    </source>
</evidence>
<proteinExistence type="predicted"/>
<reference evidence="2" key="1">
    <citation type="journal article" date="2020" name="Stud. Mycol.">
        <title>101 Dothideomycetes genomes: a test case for predicting lifestyles and emergence of pathogens.</title>
        <authorList>
            <person name="Haridas S."/>
            <person name="Albert R."/>
            <person name="Binder M."/>
            <person name="Bloem J."/>
            <person name="Labutti K."/>
            <person name="Salamov A."/>
            <person name="Andreopoulos B."/>
            <person name="Baker S."/>
            <person name="Barry K."/>
            <person name="Bills G."/>
            <person name="Bluhm B."/>
            <person name="Cannon C."/>
            <person name="Castanera R."/>
            <person name="Culley D."/>
            <person name="Daum C."/>
            <person name="Ezra D."/>
            <person name="Gonzalez J."/>
            <person name="Henrissat B."/>
            <person name="Kuo A."/>
            <person name="Liang C."/>
            <person name="Lipzen A."/>
            <person name="Lutzoni F."/>
            <person name="Magnuson J."/>
            <person name="Mondo S."/>
            <person name="Nolan M."/>
            <person name="Ohm R."/>
            <person name="Pangilinan J."/>
            <person name="Park H.-J."/>
            <person name="Ramirez L."/>
            <person name="Alfaro M."/>
            <person name="Sun H."/>
            <person name="Tritt A."/>
            <person name="Yoshinaga Y."/>
            <person name="Zwiers L.-H."/>
            <person name="Turgeon B."/>
            <person name="Goodwin S."/>
            <person name="Spatafora J."/>
            <person name="Crous P."/>
            <person name="Grigoriev I."/>
        </authorList>
    </citation>
    <scope>NUCLEOTIDE SEQUENCE</scope>
    <source>
        <strain evidence="2">CBS 113818</strain>
    </source>
</reference>
<name>A0A6A6ZS82_9PLEO</name>
<feature type="region of interest" description="Disordered" evidence="1">
    <location>
        <begin position="479"/>
        <end position="510"/>
    </location>
</feature>
<gene>
    <name evidence="2" type="ORF">CC86DRAFT_396240</name>
</gene>
<sequence>MTDYEYELERKAYDLDLALAADGGDDCLVLDVGHNENGEPVASLKHVVDKVERYIAQAVNMVLPATKLYVIGDWKLTPTEVKDENGTGTEDIQERTDSITKWAQATSKIQMLIEHMSNLKELTWISGLPFSAAVWSSLPTTLVKLVLDLGEPVRLDQDGDVLHKSYITSTEMKPLQEQTELEELRLFRVRDSLQPLIWETVFRNSRANGMRVLDVQMANAPIVRLEQWKTAENVVGLTVPTETSEVEVYKGMDGKGILHYSIGTGEYLDNFCMRKARIASGLDEASPLPLWCLKLDGFVVDYLPFEHELSQIVLLTCGKHCVDSGLRAPKSRVAPQNKWSEAVNNATTHCYIQFPKWTGIFNEQGDQRNKLGIVVPQELVPIPTVPLTEESLNLKALGDALDTPKQNYFSTRSVISNISTRGGSEVPTPTIASSATAHSPAISAIDGATITPHTSFGSSDAGAANLELPLFTLEALEPASETASNIATAGSDSTISEENDIPKKRRSPIR</sequence>
<protein>
    <submittedName>
        <fullName evidence="2">Uncharacterized protein</fullName>
    </submittedName>
</protein>
<evidence type="ECO:0000313" key="2">
    <source>
        <dbReference type="EMBL" id="KAF2823469.1"/>
    </source>
</evidence>
<organism evidence="2 3">
    <name type="scientific">Ophiobolus disseminans</name>
    <dbReference type="NCBI Taxonomy" id="1469910"/>
    <lineage>
        <taxon>Eukaryota</taxon>
        <taxon>Fungi</taxon>
        <taxon>Dikarya</taxon>
        <taxon>Ascomycota</taxon>
        <taxon>Pezizomycotina</taxon>
        <taxon>Dothideomycetes</taxon>
        <taxon>Pleosporomycetidae</taxon>
        <taxon>Pleosporales</taxon>
        <taxon>Pleosporineae</taxon>
        <taxon>Phaeosphaeriaceae</taxon>
        <taxon>Ophiobolus</taxon>
    </lineage>
</organism>
<dbReference type="Proteomes" id="UP000799424">
    <property type="component" value="Unassembled WGS sequence"/>
</dbReference>
<dbReference type="OrthoDB" id="5368934at2759"/>
<dbReference type="AlphaFoldDB" id="A0A6A6ZS82"/>